<keyword evidence="4 10" id="KW-0779">Telomere</keyword>
<dbReference type="InterPro" id="IPR038104">
    <property type="entry name" value="Rap1_C_sf"/>
</dbReference>
<evidence type="ECO:0000313" key="15">
    <source>
        <dbReference type="EMBL" id="GCC38652.1"/>
    </source>
</evidence>
<evidence type="ECO:0000259" key="14">
    <source>
        <dbReference type="Pfam" id="PF16589"/>
    </source>
</evidence>
<dbReference type="Gene3D" id="1.10.10.2170">
    <property type="match status" value="1"/>
</dbReference>
<dbReference type="Pfam" id="PF08914">
    <property type="entry name" value="Myb_Rap1"/>
    <property type="match status" value="1"/>
</dbReference>
<comment type="similarity">
    <text evidence="1 10">Belongs to the RAP1 family.</text>
</comment>
<sequence length="406" mass="44975">MAGSGEQAAAAAALTHSRTLFLDDRGVPRRFYLPPGPTKASLSPLIIHGGGVMCRLREPDAILLTEVGAEGPTPRGYVSARYVLDCVKQDKQLTLEEYGASPKVVTSLGRGRLTYTEEEDAAILSYVRSHGDGSVTGTTLWMEMERNNVTAHSWQSMKSRYLGCLRGREQPDSAKRKRPAVTIRTAPGAAKGEGKRNPENHQQIELKSIEQATTSAERRPDANSDEECCNIFHVAIREFEVDDDTPEMLVEIGGEMEKVPQKQEIESDKLPQVSPVEHHPKRKGTLAEFIMDNKHPGIDSPTPVDEVSSLPTASQDEIECAIQAVNMLIQTHHLDVRGATQLLLKNNGELTAAMHYMETGHRPDGYPIWTHQDDIDLENVDAQVQERLIQKFGSENLAKRIAFRNI</sequence>
<dbReference type="InterPro" id="IPR001357">
    <property type="entry name" value="BRCT_dom"/>
</dbReference>
<dbReference type="PANTHER" id="PTHR16466:SF6">
    <property type="entry name" value="TELOMERIC REPEAT-BINDING FACTOR 2-INTERACTING PROTEIN 1"/>
    <property type="match status" value="1"/>
</dbReference>
<dbReference type="GO" id="GO:0005654">
    <property type="term" value="C:nucleoplasm"/>
    <property type="evidence" value="ECO:0007669"/>
    <property type="project" value="UniProtKB-ARBA"/>
</dbReference>
<evidence type="ECO:0000256" key="6">
    <source>
        <dbReference type="ARBA" id="ARBA00023159"/>
    </source>
</evidence>
<dbReference type="STRING" id="137246.A0A401T7Q1"/>
<evidence type="ECO:0000256" key="7">
    <source>
        <dbReference type="ARBA" id="ARBA00023163"/>
    </source>
</evidence>
<feature type="compositionally biased region" description="Basic and acidic residues" evidence="11">
    <location>
        <begin position="192"/>
        <end position="201"/>
    </location>
</feature>
<dbReference type="InterPro" id="IPR015010">
    <property type="entry name" value="TERF2IP_Myb"/>
</dbReference>
<comment type="subcellular location">
    <subcellularLocation>
        <location evidence="10">Nucleus</location>
    </subcellularLocation>
    <subcellularLocation>
        <location evidence="10">Chromosome</location>
        <location evidence="10">Telomere</location>
    </subcellularLocation>
</comment>
<organism evidence="15 16">
    <name type="scientific">Chiloscyllium punctatum</name>
    <name type="common">Brownbanded bambooshark</name>
    <name type="synonym">Hemiscyllium punctatum</name>
    <dbReference type="NCBI Taxonomy" id="137246"/>
    <lineage>
        <taxon>Eukaryota</taxon>
        <taxon>Metazoa</taxon>
        <taxon>Chordata</taxon>
        <taxon>Craniata</taxon>
        <taxon>Vertebrata</taxon>
        <taxon>Chondrichthyes</taxon>
        <taxon>Elasmobranchii</taxon>
        <taxon>Galeomorphii</taxon>
        <taxon>Galeoidea</taxon>
        <taxon>Orectolobiformes</taxon>
        <taxon>Hemiscylliidae</taxon>
        <taxon>Chiloscyllium</taxon>
    </lineage>
</organism>
<dbReference type="GO" id="GO:0070187">
    <property type="term" value="C:shelterin complex"/>
    <property type="evidence" value="ECO:0007669"/>
    <property type="project" value="TreeGrafter"/>
</dbReference>
<dbReference type="SUPFAM" id="SSF46689">
    <property type="entry name" value="Homeodomain-like"/>
    <property type="match status" value="1"/>
</dbReference>
<keyword evidence="3 10" id="KW-0158">Chromosome</keyword>
<evidence type="ECO:0000256" key="1">
    <source>
        <dbReference type="ARBA" id="ARBA00010467"/>
    </source>
</evidence>
<evidence type="ECO:0000256" key="2">
    <source>
        <dbReference type="ARBA" id="ARBA00017805"/>
    </source>
</evidence>
<evidence type="ECO:0000256" key="10">
    <source>
        <dbReference type="RuleBase" id="RU367107"/>
    </source>
</evidence>
<dbReference type="GO" id="GO:0042162">
    <property type="term" value="F:telomeric DNA binding"/>
    <property type="evidence" value="ECO:0007669"/>
    <property type="project" value="TreeGrafter"/>
</dbReference>
<comment type="function">
    <text evidence="10">Acts both as a regulator of telomere function and as a transcription regulator. Involved in the regulation of telomere length and protection as a component of the shelterin complex (telosome). Does not bind DNA directly: recruited to telomeric double-stranded 5'-TTAGGG-3' repeats via its interaction with terf2. Independently of its function in telomeres, also acts as a transcription regulator: recruited to extratelomeric 5'-TTAGGG-3' sites via its association with terf2 or other factors, and regulates gene expression.</text>
</comment>
<feature type="domain" description="TERF2-interacting telomeric protein 1 Myb" evidence="12">
    <location>
        <begin position="115"/>
        <end position="171"/>
    </location>
</feature>
<proteinExistence type="inferred from homology"/>
<evidence type="ECO:0000259" key="13">
    <source>
        <dbReference type="Pfam" id="PF11626"/>
    </source>
</evidence>
<comment type="subunit">
    <text evidence="10">Homodimer.</text>
</comment>
<keyword evidence="6 10" id="KW-0010">Activator</keyword>
<evidence type="ECO:0000256" key="8">
    <source>
        <dbReference type="ARBA" id="ARBA00023242"/>
    </source>
</evidence>
<dbReference type="Pfam" id="PF11626">
    <property type="entry name" value="Rap1_C"/>
    <property type="match status" value="1"/>
</dbReference>
<feature type="domain" description="TRF2-interacting telomeric protein/Rap1 C-terminal" evidence="13">
    <location>
        <begin position="340"/>
        <end position="404"/>
    </location>
</feature>
<dbReference type="AlphaFoldDB" id="A0A401T7Q1"/>
<name>A0A401T7Q1_CHIPU</name>
<feature type="domain" description="BRCT" evidence="14">
    <location>
        <begin position="21"/>
        <end position="98"/>
    </location>
</feature>
<accession>A0A401T7Q1</accession>
<comment type="caution">
    <text evidence="15">The sequence shown here is derived from an EMBL/GenBank/DDBJ whole genome shotgun (WGS) entry which is preliminary data.</text>
</comment>
<dbReference type="Gene3D" id="1.10.10.60">
    <property type="entry name" value="Homeodomain-like"/>
    <property type="match status" value="1"/>
</dbReference>
<dbReference type="OMA" id="SDGYPIW"/>
<keyword evidence="5 10" id="KW-0805">Transcription regulation</keyword>
<dbReference type="GO" id="GO:0010833">
    <property type="term" value="P:telomere maintenance via telomere lengthening"/>
    <property type="evidence" value="ECO:0007669"/>
    <property type="project" value="UniProtKB-UniRule"/>
</dbReference>
<keyword evidence="7 10" id="KW-0804">Transcription</keyword>
<protein>
    <recommendedName>
        <fullName evidence="2 10">Telomeric repeat-binding factor 2-interacting protein 1</fullName>
        <shortName evidence="10">TERF2-interacting telomeric protein 1</shortName>
    </recommendedName>
    <alternativeName>
        <fullName evidence="9 10">Repressor/activator protein 1 homolog</fullName>
    </alternativeName>
</protein>
<evidence type="ECO:0000256" key="3">
    <source>
        <dbReference type="ARBA" id="ARBA00022454"/>
    </source>
</evidence>
<keyword evidence="8 10" id="KW-0539">Nucleus</keyword>
<dbReference type="Pfam" id="PF16589">
    <property type="entry name" value="BRCT_2"/>
    <property type="match status" value="1"/>
</dbReference>
<dbReference type="FunFam" id="1.10.10.60:FF:000246">
    <property type="entry name" value="Telomeric repeat-binding factor 2-interacting protein 1"/>
    <property type="match status" value="1"/>
</dbReference>
<reference evidence="15 16" key="1">
    <citation type="journal article" date="2018" name="Nat. Ecol. Evol.">
        <title>Shark genomes provide insights into elasmobranch evolution and the origin of vertebrates.</title>
        <authorList>
            <person name="Hara Y"/>
            <person name="Yamaguchi K"/>
            <person name="Onimaru K"/>
            <person name="Kadota M"/>
            <person name="Koyanagi M"/>
            <person name="Keeley SD"/>
            <person name="Tatsumi K"/>
            <person name="Tanaka K"/>
            <person name="Motone F"/>
            <person name="Kageyama Y"/>
            <person name="Nozu R"/>
            <person name="Adachi N"/>
            <person name="Nishimura O"/>
            <person name="Nakagawa R"/>
            <person name="Tanegashima C"/>
            <person name="Kiyatake I"/>
            <person name="Matsumoto R"/>
            <person name="Murakumo K"/>
            <person name="Nishida K"/>
            <person name="Terakita A"/>
            <person name="Kuratani S"/>
            <person name="Sato K"/>
            <person name="Hyodo S Kuraku.S."/>
        </authorList>
    </citation>
    <scope>NUCLEOTIDE SEQUENCE [LARGE SCALE GENOMIC DNA]</scope>
</reference>
<evidence type="ECO:0000259" key="12">
    <source>
        <dbReference type="Pfam" id="PF08914"/>
    </source>
</evidence>
<evidence type="ECO:0000313" key="16">
    <source>
        <dbReference type="Proteomes" id="UP000287033"/>
    </source>
</evidence>
<dbReference type="CDD" id="cd11655">
    <property type="entry name" value="rap1_myb-like"/>
    <property type="match status" value="1"/>
</dbReference>
<dbReference type="GO" id="GO:0031848">
    <property type="term" value="P:protection from non-homologous end joining at telomere"/>
    <property type="evidence" value="ECO:0007669"/>
    <property type="project" value="TreeGrafter"/>
</dbReference>
<feature type="region of interest" description="Disordered" evidence="11">
    <location>
        <begin position="168"/>
        <end position="201"/>
    </location>
</feature>
<evidence type="ECO:0000256" key="5">
    <source>
        <dbReference type="ARBA" id="ARBA00023015"/>
    </source>
</evidence>
<dbReference type="InterPro" id="IPR039595">
    <property type="entry name" value="TE2IP/Rap1"/>
</dbReference>
<evidence type="ECO:0000256" key="9">
    <source>
        <dbReference type="ARBA" id="ARBA00032471"/>
    </source>
</evidence>
<dbReference type="EMBL" id="BEZZ01001223">
    <property type="protein sequence ID" value="GCC38652.1"/>
    <property type="molecule type" value="Genomic_DNA"/>
</dbReference>
<keyword evidence="16" id="KW-1185">Reference proteome</keyword>
<evidence type="ECO:0000256" key="11">
    <source>
        <dbReference type="SAM" id="MobiDB-lite"/>
    </source>
</evidence>
<dbReference type="GO" id="GO:0006355">
    <property type="term" value="P:regulation of DNA-templated transcription"/>
    <property type="evidence" value="ECO:0007669"/>
    <property type="project" value="UniProtKB-UniRule"/>
</dbReference>
<dbReference type="PANTHER" id="PTHR16466">
    <property type="entry name" value="TELOMERE REPEAT-BINDING FACTOR 2-INTERACTING PROTEIN 1"/>
    <property type="match status" value="1"/>
</dbReference>
<evidence type="ECO:0000256" key="4">
    <source>
        <dbReference type="ARBA" id="ARBA00022895"/>
    </source>
</evidence>
<gene>
    <name evidence="15" type="ORF">chiPu_0017167</name>
</gene>
<dbReference type="InterPro" id="IPR009057">
    <property type="entry name" value="Homeodomain-like_sf"/>
</dbReference>
<dbReference type="InterPro" id="IPR021661">
    <property type="entry name" value="Rap1_C"/>
</dbReference>
<dbReference type="Proteomes" id="UP000287033">
    <property type="component" value="Unassembled WGS sequence"/>
</dbReference>
<dbReference type="OrthoDB" id="435460at2759"/>